<dbReference type="InterPro" id="IPR016181">
    <property type="entry name" value="Acyl_CoA_acyltransferase"/>
</dbReference>
<dbReference type="SUPFAM" id="SSF55729">
    <property type="entry name" value="Acyl-CoA N-acyltransferases (Nat)"/>
    <property type="match status" value="1"/>
</dbReference>
<gene>
    <name evidence="2" type="ORF">DBV05_g3874</name>
</gene>
<dbReference type="CDD" id="cd04301">
    <property type="entry name" value="NAT_SF"/>
    <property type="match status" value="1"/>
</dbReference>
<organism evidence="2 3">
    <name type="scientific">Lasiodiplodia theobromae</name>
    <dbReference type="NCBI Taxonomy" id="45133"/>
    <lineage>
        <taxon>Eukaryota</taxon>
        <taxon>Fungi</taxon>
        <taxon>Dikarya</taxon>
        <taxon>Ascomycota</taxon>
        <taxon>Pezizomycotina</taxon>
        <taxon>Dothideomycetes</taxon>
        <taxon>Dothideomycetes incertae sedis</taxon>
        <taxon>Botryosphaeriales</taxon>
        <taxon>Botryosphaeriaceae</taxon>
        <taxon>Lasiodiplodia</taxon>
    </lineage>
</organism>
<evidence type="ECO:0000313" key="2">
    <source>
        <dbReference type="EMBL" id="KAB2577503.1"/>
    </source>
</evidence>
<dbReference type="Pfam" id="PF13673">
    <property type="entry name" value="Acetyltransf_10"/>
    <property type="match status" value="1"/>
</dbReference>
<dbReference type="EMBL" id="VCHE01000017">
    <property type="protein sequence ID" value="KAB2577503.1"/>
    <property type="molecule type" value="Genomic_DNA"/>
</dbReference>
<accession>A0A5N5DI04</accession>
<dbReference type="Gene3D" id="3.40.630.30">
    <property type="match status" value="1"/>
</dbReference>
<dbReference type="AlphaFoldDB" id="A0A5N5DI04"/>
<name>A0A5N5DI04_9PEZI</name>
<dbReference type="PROSITE" id="PS51186">
    <property type="entry name" value="GNAT"/>
    <property type="match status" value="1"/>
</dbReference>
<evidence type="ECO:0000259" key="1">
    <source>
        <dbReference type="PROSITE" id="PS51186"/>
    </source>
</evidence>
<protein>
    <recommendedName>
        <fullName evidence="1">N-acetyltransferase domain-containing protein</fullName>
    </recommendedName>
</protein>
<reference evidence="2 3" key="1">
    <citation type="journal article" date="2019" name="Sci. Rep.">
        <title>A multi-omics analysis of the grapevine pathogen Lasiodiplodia theobromae reveals that temperature affects the expression of virulence- and pathogenicity-related genes.</title>
        <authorList>
            <person name="Felix C."/>
            <person name="Meneses R."/>
            <person name="Goncalves M.F.M."/>
            <person name="Tilleman L."/>
            <person name="Duarte A.S."/>
            <person name="Jorrin-Novo J.V."/>
            <person name="Van de Peer Y."/>
            <person name="Deforce D."/>
            <person name="Van Nieuwerburgh F."/>
            <person name="Esteves A.C."/>
            <person name="Alves A."/>
        </authorList>
    </citation>
    <scope>NUCLEOTIDE SEQUENCE [LARGE SCALE GENOMIC DNA]</scope>
    <source>
        <strain evidence="2 3">LA-SOL3</strain>
    </source>
</reference>
<dbReference type="Proteomes" id="UP000325902">
    <property type="component" value="Unassembled WGS sequence"/>
</dbReference>
<comment type="caution">
    <text evidence="2">The sequence shown here is derived from an EMBL/GenBank/DDBJ whole genome shotgun (WGS) entry which is preliminary data.</text>
</comment>
<dbReference type="OrthoDB" id="41532at2759"/>
<keyword evidence="3" id="KW-1185">Reference proteome</keyword>
<dbReference type="GO" id="GO:0016747">
    <property type="term" value="F:acyltransferase activity, transferring groups other than amino-acyl groups"/>
    <property type="evidence" value="ECO:0007669"/>
    <property type="project" value="InterPro"/>
</dbReference>
<feature type="domain" description="N-acetyltransferase" evidence="1">
    <location>
        <begin position="38"/>
        <end position="197"/>
    </location>
</feature>
<proteinExistence type="predicted"/>
<evidence type="ECO:0000313" key="3">
    <source>
        <dbReference type="Proteomes" id="UP000325902"/>
    </source>
</evidence>
<sequence length="206" mass="23677">MAVAVTTLPKRYLEKSIWDHLIDRQKQFRLFSLKSAPEAFSSTYERELQFAWDVWESRLTNPQATTFVAIPSTDPDHLDVRQVLHHEWLGQLVLVRMHQEDREELSANASPWMQDELPHYHFSGMFIMPAARGQGVAQKLIEHAIASSTTTSARYTVVVWAKNKSARRAFEKCGFKVVREEMSESGSNAQELALVLECESSRRVEK</sequence>
<dbReference type="InterPro" id="IPR000182">
    <property type="entry name" value="GNAT_dom"/>
</dbReference>